<comment type="caution">
    <text evidence="1">The sequence shown here is derived from an EMBL/GenBank/DDBJ whole genome shotgun (WGS) entry which is preliminary data.</text>
</comment>
<dbReference type="AlphaFoldDB" id="A0AA38WPD9"/>
<evidence type="ECO:0000313" key="1">
    <source>
        <dbReference type="EMBL" id="KAJ9568027.1"/>
    </source>
</evidence>
<name>A0AA38WPD9_9ASTR</name>
<gene>
    <name evidence="1" type="ORF">OSB04_003993</name>
</gene>
<proteinExistence type="predicted"/>
<evidence type="ECO:0000313" key="2">
    <source>
        <dbReference type="Proteomes" id="UP001172457"/>
    </source>
</evidence>
<reference evidence="1" key="1">
    <citation type="submission" date="2023-03" db="EMBL/GenBank/DDBJ databases">
        <title>Chromosome-scale reference genome and RAD-based genetic map of yellow starthistle (Centaurea solstitialis) reveal putative structural variation and QTLs associated with invader traits.</title>
        <authorList>
            <person name="Reatini B."/>
            <person name="Cang F.A."/>
            <person name="Jiang Q."/>
            <person name="Mckibben M.T.W."/>
            <person name="Barker M.S."/>
            <person name="Rieseberg L.H."/>
            <person name="Dlugosch K.M."/>
        </authorList>
    </citation>
    <scope>NUCLEOTIDE SEQUENCE</scope>
    <source>
        <strain evidence="1">CAN-66</strain>
        <tissue evidence="1">Leaf</tissue>
    </source>
</reference>
<sequence length="163" mass="19502">MMLTQVGFDYSMPPSSPTVRDQMHESDFNKINRLIDLHLDRRVRFQPNRLPNQSLNQDLQLDRRVKFNQISCLIDLQTKIYLQPERRVRFQGINPKQLYDSCYRIQFLYGMKQTLETKPRILIWKHAANHASSSFYRHIYYVPTFMPSPSPVDLYQNQSLHIN</sequence>
<dbReference type="Proteomes" id="UP001172457">
    <property type="component" value="Chromosome 1"/>
</dbReference>
<dbReference type="EMBL" id="JARYMX010000001">
    <property type="protein sequence ID" value="KAJ9568027.1"/>
    <property type="molecule type" value="Genomic_DNA"/>
</dbReference>
<protein>
    <submittedName>
        <fullName evidence="1">Uncharacterized protein</fullName>
    </submittedName>
</protein>
<organism evidence="1 2">
    <name type="scientific">Centaurea solstitialis</name>
    <name type="common">yellow star-thistle</name>
    <dbReference type="NCBI Taxonomy" id="347529"/>
    <lineage>
        <taxon>Eukaryota</taxon>
        <taxon>Viridiplantae</taxon>
        <taxon>Streptophyta</taxon>
        <taxon>Embryophyta</taxon>
        <taxon>Tracheophyta</taxon>
        <taxon>Spermatophyta</taxon>
        <taxon>Magnoliopsida</taxon>
        <taxon>eudicotyledons</taxon>
        <taxon>Gunneridae</taxon>
        <taxon>Pentapetalae</taxon>
        <taxon>asterids</taxon>
        <taxon>campanulids</taxon>
        <taxon>Asterales</taxon>
        <taxon>Asteraceae</taxon>
        <taxon>Carduoideae</taxon>
        <taxon>Cardueae</taxon>
        <taxon>Centaureinae</taxon>
        <taxon>Centaurea</taxon>
    </lineage>
</organism>
<accession>A0AA38WPD9</accession>
<keyword evidence="2" id="KW-1185">Reference proteome</keyword>